<keyword evidence="5" id="KW-1185">Reference proteome</keyword>
<feature type="chain" id="PRO_5045030207" description="Replication protein A 70 kDa DNA-binding subunit B/D first OB fold domain-containing protein" evidence="1">
    <location>
        <begin position="16"/>
        <end position="59"/>
    </location>
</feature>
<evidence type="ECO:0000313" key="4">
    <source>
        <dbReference type="EMBL" id="KAH0854335.1"/>
    </source>
</evidence>
<name>A0ABQ7XBK6_BRANA</name>
<evidence type="ECO:0000313" key="5">
    <source>
        <dbReference type="Proteomes" id="UP000824890"/>
    </source>
</evidence>
<evidence type="ECO:0000256" key="1">
    <source>
        <dbReference type="SAM" id="SignalP"/>
    </source>
</evidence>
<dbReference type="InterPro" id="IPR003871">
    <property type="entry name" value="RFA1B/D_OB_1st"/>
</dbReference>
<organism evidence="3 5">
    <name type="scientific">Brassica napus</name>
    <name type="common">Rape</name>
    <dbReference type="NCBI Taxonomy" id="3708"/>
    <lineage>
        <taxon>Eukaryota</taxon>
        <taxon>Viridiplantae</taxon>
        <taxon>Streptophyta</taxon>
        <taxon>Embryophyta</taxon>
        <taxon>Tracheophyta</taxon>
        <taxon>Spermatophyta</taxon>
        <taxon>Magnoliopsida</taxon>
        <taxon>eudicotyledons</taxon>
        <taxon>Gunneridae</taxon>
        <taxon>Pentapetalae</taxon>
        <taxon>rosids</taxon>
        <taxon>malvids</taxon>
        <taxon>Brassicales</taxon>
        <taxon>Brassicaceae</taxon>
        <taxon>Brassiceae</taxon>
        <taxon>Brassica</taxon>
    </lineage>
</organism>
<keyword evidence="1" id="KW-0732">Signal</keyword>
<gene>
    <name evidence="4" type="ORF">HID58_078960</name>
    <name evidence="3" type="ORF">HID58_093744</name>
</gene>
<evidence type="ECO:0000259" key="2">
    <source>
        <dbReference type="Pfam" id="PF02721"/>
    </source>
</evidence>
<comment type="caution">
    <text evidence="3">The sequence shown here is derived from an EMBL/GenBank/DDBJ whole genome shotgun (WGS) entry which is preliminary data.</text>
</comment>
<protein>
    <recommendedName>
        <fullName evidence="2">Replication protein A 70 kDa DNA-binding subunit B/D first OB fold domain-containing protein</fullName>
    </recommendedName>
</protein>
<feature type="signal peptide" evidence="1">
    <location>
        <begin position="1"/>
        <end position="15"/>
    </location>
</feature>
<sequence length="59" mass="7040">MNSLMLFMLLSDVKSFKCGWKVHVKVLHTWKQYNSVSEETLEMILSYERVCIEYIIVII</sequence>
<reference evidence="3 5" key="1">
    <citation type="submission" date="2021-05" db="EMBL/GenBank/DDBJ databases">
        <title>Genome Assembly of Synthetic Allotetraploid Brassica napus Reveals Homoeologous Exchanges between Subgenomes.</title>
        <authorList>
            <person name="Davis J.T."/>
        </authorList>
    </citation>
    <scope>NUCLEOTIDE SEQUENCE [LARGE SCALE GENOMIC DNA]</scope>
    <source>
        <strain evidence="5">cv. Da-Ae</strain>
        <tissue evidence="3">Seedling</tissue>
    </source>
</reference>
<dbReference type="EMBL" id="JAGKQM010000468">
    <property type="protein sequence ID" value="KAH0854335.1"/>
    <property type="molecule type" value="Genomic_DNA"/>
</dbReference>
<dbReference type="Pfam" id="PF02721">
    <property type="entry name" value="DUF223"/>
    <property type="match status" value="1"/>
</dbReference>
<dbReference type="EMBL" id="JAGKQM010000976">
    <property type="protein sequence ID" value="KAH0852749.1"/>
    <property type="molecule type" value="Genomic_DNA"/>
</dbReference>
<dbReference type="Proteomes" id="UP000824890">
    <property type="component" value="Unassembled WGS sequence"/>
</dbReference>
<accession>A0ABQ7XBK6</accession>
<proteinExistence type="predicted"/>
<evidence type="ECO:0000313" key="3">
    <source>
        <dbReference type="EMBL" id="KAH0852749.1"/>
    </source>
</evidence>
<feature type="domain" description="Replication protein A 70 kDa DNA-binding subunit B/D first OB fold" evidence="2">
    <location>
        <begin position="7"/>
        <end position="46"/>
    </location>
</feature>